<dbReference type="InterPro" id="IPR007168">
    <property type="entry name" value="Phageshock_PspC_N"/>
</dbReference>
<dbReference type="InterPro" id="IPR052027">
    <property type="entry name" value="PspC"/>
</dbReference>
<evidence type="ECO:0000259" key="7">
    <source>
        <dbReference type="Pfam" id="PF04024"/>
    </source>
</evidence>
<name>A0ABW3IYH5_9FLAO</name>
<evidence type="ECO:0000259" key="9">
    <source>
        <dbReference type="Pfam" id="PF22744"/>
    </source>
</evidence>
<dbReference type="EMBL" id="JBHTIZ010000005">
    <property type="protein sequence ID" value="MFD0983036.1"/>
    <property type="molecule type" value="Genomic_DNA"/>
</dbReference>
<sequence length="576" mass="65215">MNKTVNINLGGMFFHIDEDAYQKLTRYFEAIKRSLSSANGQDEIIKDIELRIAELITEKHSNDKHVINLKVLDEIIAVMGQPEDYRIDLDEDEPQKTDFTSTNKVSKKLYRDKDKGSIAGVCTGLGHYFGIEAVWIKIAFLLLASTSFGFIAYIILWIVMPVAVTTSEKLEMTGEPITISNIEKKVREEYETVSEKLKNANYDKMGNQVKTGFAKFVSEVGDVSLSIFKIFAKILGVIIIMSSLAILIILFIGVFTIGSTAFIEFPWQDFVNAGNFSDYPIWAFGLLMFLAVGIPFFFLLLLGFKLLSPSVKSIGNIAKYTLIALWSIAIGLLISLGIKQASEFAEEGRIVQKQSIAINPTDTLFIKFKHNNYFAKDVYEYNNFKITEDSTDNKVIYSNQVRLKVLKTDEKLPYLQIEKQARGKSLSGARKTADKIKYGFKIVGNQLILDNYLITDFKNKYRDQEVQLILYLPEGTFFKPDNSVKEYDESDDSFFNLHFSSDEFIYKMGSSQVKCLNCPEEENEWNDVENIENTSSNKDSITTTTVNVNGEKVIIKQIIGKKGLTTDVNGVIIKKQ</sequence>
<evidence type="ECO:0000313" key="11">
    <source>
        <dbReference type="Proteomes" id="UP001597051"/>
    </source>
</evidence>
<keyword evidence="11" id="KW-1185">Reference proteome</keyword>
<organism evidence="10 11">
    <name type="scientific">Flavobacterium myungsuense</name>
    <dbReference type="NCBI Taxonomy" id="651823"/>
    <lineage>
        <taxon>Bacteria</taxon>
        <taxon>Pseudomonadati</taxon>
        <taxon>Bacteroidota</taxon>
        <taxon>Flavobacteriia</taxon>
        <taxon>Flavobacteriales</taxon>
        <taxon>Flavobacteriaceae</taxon>
        <taxon>Flavobacterium</taxon>
    </lineage>
</organism>
<gene>
    <name evidence="10" type="ORF">ACFQ0S_00970</name>
</gene>
<dbReference type="PANTHER" id="PTHR33885">
    <property type="entry name" value="PHAGE SHOCK PROTEIN C"/>
    <property type="match status" value="1"/>
</dbReference>
<evidence type="ECO:0000256" key="4">
    <source>
        <dbReference type="ARBA" id="ARBA00022989"/>
    </source>
</evidence>
<dbReference type="RefSeq" id="WP_379755371.1">
    <property type="nucleotide sequence ID" value="NZ_JBHSYB010000020.1"/>
</dbReference>
<evidence type="ECO:0000313" key="10">
    <source>
        <dbReference type="EMBL" id="MFD0983036.1"/>
    </source>
</evidence>
<dbReference type="InterPro" id="IPR054321">
    <property type="entry name" value="PspC-rel_TM"/>
</dbReference>
<evidence type="ECO:0000259" key="8">
    <source>
        <dbReference type="Pfam" id="PF22571"/>
    </source>
</evidence>
<evidence type="ECO:0000256" key="6">
    <source>
        <dbReference type="SAM" id="Phobius"/>
    </source>
</evidence>
<evidence type="ECO:0000256" key="2">
    <source>
        <dbReference type="ARBA" id="ARBA00022475"/>
    </source>
</evidence>
<evidence type="ECO:0000256" key="1">
    <source>
        <dbReference type="ARBA" id="ARBA00004162"/>
    </source>
</evidence>
<evidence type="ECO:0000256" key="3">
    <source>
        <dbReference type="ARBA" id="ARBA00022692"/>
    </source>
</evidence>
<dbReference type="Proteomes" id="UP001597051">
    <property type="component" value="Unassembled WGS sequence"/>
</dbReference>
<accession>A0ABW3IYH5</accession>
<feature type="transmembrane region" description="Helical" evidence="6">
    <location>
        <begin position="320"/>
        <end position="338"/>
    </location>
</feature>
<feature type="domain" description="PspC-related ToastRack" evidence="9">
    <location>
        <begin position="388"/>
        <end position="520"/>
    </location>
</feature>
<keyword evidence="3 6" id="KW-0812">Transmembrane</keyword>
<keyword evidence="2" id="KW-1003">Cell membrane</keyword>
<feature type="transmembrane region" description="Helical" evidence="6">
    <location>
        <begin position="234"/>
        <end position="261"/>
    </location>
</feature>
<evidence type="ECO:0000256" key="5">
    <source>
        <dbReference type="ARBA" id="ARBA00023136"/>
    </source>
</evidence>
<keyword evidence="4 6" id="KW-1133">Transmembrane helix</keyword>
<comment type="caution">
    <text evidence="10">The sequence shown here is derived from an EMBL/GenBank/DDBJ whole genome shotgun (WGS) entry which is preliminary data.</text>
</comment>
<protein>
    <submittedName>
        <fullName evidence="10">PspC domain-containing protein</fullName>
    </submittedName>
</protein>
<feature type="transmembrane region" description="Helical" evidence="6">
    <location>
        <begin position="281"/>
        <end position="308"/>
    </location>
</feature>
<reference evidence="11" key="1">
    <citation type="journal article" date="2019" name="Int. J. Syst. Evol. Microbiol.">
        <title>The Global Catalogue of Microorganisms (GCM) 10K type strain sequencing project: providing services to taxonomists for standard genome sequencing and annotation.</title>
        <authorList>
            <consortium name="The Broad Institute Genomics Platform"/>
            <consortium name="The Broad Institute Genome Sequencing Center for Infectious Disease"/>
            <person name="Wu L."/>
            <person name="Ma J."/>
        </authorList>
    </citation>
    <scope>NUCLEOTIDE SEQUENCE [LARGE SCALE GENOMIC DNA]</scope>
    <source>
        <strain evidence="11">CECT 7649</strain>
    </source>
</reference>
<dbReference type="Pfam" id="PF22744">
    <property type="entry name" value="Toast-rack_PspC-Cterm"/>
    <property type="match status" value="1"/>
</dbReference>
<feature type="domain" description="PspC-related transmembrane region" evidence="8">
    <location>
        <begin position="203"/>
        <end position="344"/>
    </location>
</feature>
<proteinExistence type="predicted"/>
<dbReference type="Pfam" id="PF22571">
    <property type="entry name" value="LiaI-LiaF-TM_PspC"/>
    <property type="match status" value="1"/>
</dbReference>
<keyword evidence="5 6" id="KW-0472">Membrane</keyword>
<dbReference type="Pfam" id="PF04024">
    <property type="entry name" value="PspC"/>
    <property type="match status" value="1"/>
</dbReference>
<dbReference type="PANTHER" id="PTHR33885:SF3">
    <property type="entry name" value="PHAGE SHOCK PROTEIN C"/>
    <property type="match status" value="1"/>
</dbReference>
<comment type="subcellular location">
    <subcellularLocation>
        <location evidence="1">Cell membrane</location>
        <topology evidence="1">Single-pass membrane protein</topology>
    </subcellularLocation>
</comment>
<dbReference type="InterPro" id="IPR054319">
    <property type="entry name" value="PspC-rel_ToastRack"/>
</dbReference>
<feature type="transmembrane region" description="Helical" evidence="6">
    <location>
        <begin position="142"/>
        <end position="164"/>
    </location>
</feature>
<feature type="domain" description="Phage shock protein PspC N-terminal" evidence="7">
    <location>
        <begin position="107"/>
        <end position="162"/>
    </location>
</feature>
<feature type="transmembrane region" description="Helical" evidence="6">
    <location>
        <begin position="116"/>
        <end position="136"/>
    </location>
</feature>